<accession>A0A1C1C9S5</accession>
<evidence type="ECO:0000313" key="2">
    <source>
        <dbReference type="EMBL" id="OCT45218.1"/>
    </source>
</evidence>
<dbReference type="STRING" id="86049.A0A1C1C9S5"/>
<sequence>MSFLQTTVKSGWITDLVLPAPVGIQSPQDVIQAGHATALEMCTDPIFMAQLNPLVQSVVELPGSDPKAVDYKAMARTFNVDVDAGSSSSPVPGAAGRDDHHQYPWKHYAITDKLTPLPGYTTELTYYAAIRRTADGMQAFTNAGSGVTIYGCFSVKVAEPSDVFALDASDGKGWVVNFIETNELRCNLVLSYYIKATTDKSHRTAHARFKELWRERMREKGFDCGG</sequence>
<dbReference type="eggNOG" id="ENOG502T56X">
    <property type="taxonomic scope" value="Eukaryota"/>
</dbReference>
<keyword evidence="3" id="KW-1185">Reference proteome</keyword>
<gene>
    <name evidence="2" type="ORF">CLCR_06284</name>
</gene>
<reference evidence="3" key="1">
    <citation type="submission" date="2015-07" db="EMBL/GenBank/DDBJ databases">
        <authorList>
            <person name="Teixeira M.M."/>
            <person name="Souza R.C."/>
            <person name="Almeida L.G."/>
            <person name="Vicente V.A."/>
            <person name="de Hoog S."/>
            <person name="Bocca A.L."/>
            <person name="de Almeida S.R."/>
            <person name="Vasconcelos A.T."/>
            <person name="Felipe M.S."/>
        </authorList>
    </citation>
    <scope>NUCLEOTIDE SEQUENCE [LARGE SCALE GENOMIC DNA]</scope>
    <source>
        <strain evidence="3">KSF</strain>
    </source>
</reference>
<dbReference type="OrthoDB" id="4153721at2759"/>
<dbReference type="VEuPathDB" id="FungiDB:CLCR_06284"/>
<organism evidence="2 3">
    <name type="scientific">Cladophialophora carrionii</name>
    <dbReference type="NCBI Taxonomy" id="86049"/>
    <lineage>
        <taxon>Eukaryota</taxon>
        <taxon>Fungi</taxon>
        <taxon>Dikarya</taxon>
        <taxon>Ascomycota</taxon>
        <taxon>Pezizomycotina</taxon>
        <taxon>Eurotiomycetes</taxon>
        <taxon>Chaetothyriomycetidae</taxon>
        <taxon>Chaetothyriales</taxon>
        <taxon>Herpotrichiellaceae</taxon>
        <taxon>Cladophialophora</taxon>
    </lineage>
</organism>
<dbReference type="AlphaFoldDB" id="A0A1C1C9S5"/>
<evidence type="ECO:0000259" key="1">
    <source>
        <dbReference type="Pfam" id="PF23155"/>
    </source>
</evidence>
<evidence type="ECO:0000313" key="3">
    <source>
        <dbReference type="Proteomes" id="UP000094526"/>
    </source>
</evidence>
<name>A0A1C1C9S5_9EURO</name>
<dbReference type="Proteomes" id="UP000094526">
    <property type="component" value="Unassembled WGS sequence"/>
</dbReference>
<protein>
    <recommendedName>
        <fullName evidence="1">DUF7053 domain-containing protein</fullName>
    </recommendedName>
</protein>
<dbReference type="Pfam" id="PF23155">
    <property type="entry name" value="DUF7053"/>
    <property type="match status" value="1"/>
</dbReference>
<feature type="domain" description="DUF7053" evidence="1">
    <location>
        <begin position="36"/>
        <end position="211"/>
    </location>
</feature>
<dbReference type="InterPro" id="IPR055481">
    <property type="entry name" value="DUF7053"/>
</dbReference>
<dbReference type="VEuPathDB" id="FungiDB:G647_07874"/>
<dbReference type="EMBL" id="LGRB01000020">
    <property type="protein sequence ID" value="OCT45218.1"/>
    <property type="molecule type" value="Genomic_DNA"/>
</dbReference>
<comment type="caution">
    <text evidence="2">The sequence shown here is derived from an EMBL/GenBank/DDBJ whole genome shotgun (WGS) entry which is preliminary data.</text>
</comment>
<proteinExistence type="predicted"/>